<keyword evidence="4" id="KW-1185">Reference proteome</keyword>
<accession>K9UCS1</accession>
<dbReference type="STRING" id="1173020.Cha6605_0738"/>
<keyword evidence="2" id="KW-0605">Phycobilisome</keyword>
<dbReference type="EMBL" id="CP003600">
    <property type="protein sequence ID" value="AFY92009.1"/>
    <property type="molecule type" value="Genomic_DNA"/>
</dbReference>
<sequence length="283" mass="31669">MLTIDPRTTAELIQLALLAPEEDDDYLQERWHFIYLLQCRGDREVLDRSLKLTQSSILEERNLGINILGQLGVPDRTFPNECLTALLGLLEVEFDPLILRDICIALGHLDDPRSSEPQLKFCLHPDWEVRYGVVNGLSGHDDERAIAGLIGLSADVCPLVRNWATFGLGTLIEVDTPAIRSALYRRFLIEDSEDDETAEIYGEALVGLANRKDTRILSRVRQELMSDRVSKLAIQAAEALADKRLYPALLKLQTWWQPASDLEDAIAACSPNCEGNSTEETIG</sequence>
<proteinExistence type="predicted"/>
<keyword evidence="1" id="KW-0042">Antenna complex</keyword>
<evidence type="ECO:0000313" key="4">
    <source>
        <dbReference type="Proteomes" id="UP000010366"/>
    </source>
</evidence>
<dbReference type="InterPro" id="IPR016024">
    <property type="entry name" value="ARM-type_fold"/>
</dbReference>
<gene>
    <name evidence="3" type="ORF">Cha6605_0738</name>
</gene>
<dbReference type="AlphaFoldDB" id="K9UCS1"/>
<dbReference type="Gene3D" id="1.25.10.10">
    <property type="entry name" value="Leucine-rich Repeat Variant"/>
    <property type="match status" value="1"/>
</dbReference>
<dbReference type="Pfam" id="PF13646">
    <property type="entry name" value="HEAT_2"/>
    <property type="match status" value="1"/>
</dbReference>
<protein>
    <submittedName>
        <fullName evidence="3">HEAT repeat-containing protein</fullName>
    </submittedName>
</protein>
<evidence type="ECO:0000256" key="2">
    <source>
        <dbReference type="ARBA" id="ARBA00022738"/>
    </source>
</evidence>
<reference evidence="3 4" key="1">
    <citation type="submission" date="2012-05" db="EMBL/GenBank/DDBJ databases">
        <title>Finished chromosome of genome of Chamaesiphon sp. PCC 6605.</title>
        <authorList>
            <consortium name="US DOE Joint Genome Institute"/>
            <person name="Gugger M."/>
            <person name="Coursin T."/>
            <person name="Rippka R."/>
            <person name="Tandeau De Marsac N."/>
            <person name="Huntemann M."/>
            <person name="Wei C.-L."/>
            <person name="Han J."/>
            <person name="Detter J.C."/>
            <person name="Han C."/>
            <person name="Tapia R."/>
            <person name="Chen A."/>
            <person name="Kyrpides N."/>
            <person name="Mavromatis K."/>
            <person name="Markowitz V."/>
            <person name="Szeto E."/>
            <person name="Ivanova N."/>
            <person name="Pagani I."/>
            <person name="Pati A."/>
            <person name="Goodwin L."/>
            <person name="Nordberg H.P."/>
            <person name="Cantor M.N."/>
            <person name="Hua S.X."/>
            <person name="Woyke T."/>
            <person name="Kerfeld C.A."/>
        </authorList>
    </citation>
    <scope>NUCLEOTIDE SEQUENCE [LARGE SCALE GENOMIC DNA]</scope>
    <source>
        <strain evidence="4">ATCC 27169 / PCC 6605</strain>
    </source>
</reference>
<dbReference type="PATRIC" id="fig|1173020.3.peg.870"/>
<dbReference type="KEGG" id="cmp:Cha6605_0738"/>
<evidence type="ECO:0000313" key="3">
    <source>
        <dbReference type="EMBL" id="AFY92009.1"/>
    </source>
</evidence>
<name>K9UCS1_CHAP6</name>
<evidence type="ECO:0000256" key="1">
    <source>
        <dbReference type="ARBA" id="ARBA00022549"/>
    </source>
</evidence>
<dbReference type="OrthoDB" id="278248at2"/>
<dbReference type="Proteomes" id="UP000010366">
    <property type="component" value="Chromosome"/>
</dbReference>
<dbReference type="InterPro" id="IPR011989">
    <property type="entry name" value="ARM-like"/>
</dbReference>
<dbReference type="GO" id="GO:0030089">
    <property type="term" value="C:phycobilisome"/>
    <property type="evidence" value="ECO:0007669"/>
    <property type="project" value="UniProtKB-KW"/>
</dbReference>
<dbReference type="eggNOG" id="COG1413">
    <property type="taxonomic scope" value="Bacteria"/>
</dbReference>
<dbReference type="HOGENOM" id="CLU_086608_0_0_3"/>
<dbReference type="SUPFAM" id="SSF48371">
    <property type="entry name" value="ARM repeat"/>
    <property type="match status" value="1"/>
</dbReference>
<dbReference type="RefSeq" id="WP_015158203.1">
    <property type="nucleotide sequence ID" value="NC_019697.1"/>
</dbReference>
<organism evidence="3 4">
    <name type="scientific">Chamaesiphon minutus (strain ATCC 27169 / PCC 6605)</name>
    <dbReference type="NCBI Taxonomy" id="1173020"/>
    <lineage>
        <taxon>Bacteria</taxon>
        <taxon>Bacillati</taxon>
        <taxon>Cyanobacteriota</taxon>
        <taxon>Cyanophyceae</taxon>
        <taxon>Gomontiellales</taxon>
        <taxon>Chamaesiphonaceae</taxon>
        <taxon>Chamaesiphon</taxon>
    </lineage>
</organism>